<protein>
    <submittedName>
        <fullName evidence="2">Uncharacterized protein</fullName>
    </submittedName>
</protein>
<comment type="caution">
    <text evidence="2">The sequence shown here is derived from an EMBL/GenBank/DDBJ whole genome shotgun (WGS) entry which is preliminary data.</text>
</comment>
<keyword evidence="3" id="KW-1185">Reference proteome</keyword>
<gene>
    <name evidence="2" type="ORF">AGOR_G00128520</name>
</gene>
<accession>A0A8T3DCJ7</accession>
<evidence type="ECO:0000313" key="2">
    <source>
        <dbReference type="EMBL" id="KAI1893910.1"/>
    </source>
</evidence>
<feature type="compositionally biased region" description="Basic and acidic residues" evidence="1">
    <location>
        <begin position="1"/>
        <end position="15"/>
    </location>
</feature>
<name>A0A8T3DCJ7_9TELE</name>
<dbReference type="EMBL" id="JAERUA010000011">
    <property type="protein sequence ID" value="KAI1893910.1"/>
    <property type="molecule type" value="Genomic_DNA"/>
</dbReference>
<dbReference type="AlphaFoldDB" id="A0A8T3DCJ7"/>
<organism evidence="2 3">
    <name type="scientific">Albula goreensis</name>
    <dbReference type="NCBI Taxonomy" id="1534307"/>
    <lineage>
        <taxon>Eukaryota</taxon>
        <taxon>Metazoa</taxon>
        <taxon>Chordata</taxon>
        <taxon>Craniata</taxon>
        <taxon>Vertebrata</taxon>
        <taxon>Euteleostomi</taxon>
        <taxon>Actinopterygii</taxon>
        <taxon>Neopterygii</taxon>
        <taxon>Teleostei</taxon>
        <taxon>Albuliformes</taxon>
        <taxon>Albulidae</taxon>
        <taxon>Albula</taxon>
    </lineage>
</organism>
<dbReference type="Proteomes" id="UP000829720">
    <property type="component" value="Unassembled WGS sequence"/>
</dbReference>
<sequence length="90" mass="9989">MCSPSPHRDPADHTPAHSHRSSSRYRANVQASRDAWVQLCASSLVKHQPIHIWSQNIVCNYSSLTSVHCGPQQSTSSVCKGHFMHSLVIL</sequence>
<feature type="region of interest" description="Disordered" evidence="1">
    <location>
        <begin position="1"/>
        <end position="26"/>
    </location>
</feature>
<proteinExistence type="predicted"/>
<reference evidence="2" key="1">
    <citation type="submission" date="2021-01" db="EMBL/GenBank/DDBJ databases">
        <authorList>
            <person name="Zahm M."/>
            <person name="Roques C."/>
            <person name="Cabau C."/>
            <person name="Klopp C."/>
            <person name="Donnadieu C."/>
            <person name="Jouanno E."/>
            <person name="Lampietro C."/>
            <person name="Louis A."/>
            <person name="Herpin A."/>
            <person name="Echchiki A."/>
            <person name="Berthelot C."/>
            <person name="Parey E."/>
            <person name="Roest-Crollius H."/>
            <person name="Braasch I."/>
            <person name="Postlethwait J."/>
            <person name="Bobe J."/>
            <person name="Montfort J."/>
            <person name="Bouchez O."/>
            <person name="Begum T."/>
            <person name="Mejri S."/>
            <person name="Adams A."/>
            <person name="Chen W.-J."/>
            <person name="Guiguen Y."/>
        </authorList>
    </citation>
    <scope>NUCLEOTIDE SEQUENCE</scope>
    <source>
        <tissue evidence="2">Blood</tissue>
    </source>
</reference>
<evidence type="ECO:0000256" key="1">
    <source>
        <dbReference type="SAM" id="MobiDB-lite"/>
    </source>
</evidence>
<evidence type="ECO:0000313" key="3">
    <source>
        <dbReference type="Proteomes" id="UP000829720"/>
    </source>
</evidence>